<keyword evidence="1" id="KW-1133">Transmembrane helix</keyword>
<evidence type="ECO:0000256" key="1">
    <source>
        <dbReference type="SAM" id="Phobius"/>
    </source>
</evidence>
<accession>G0UUK6</accession>
<dbReference type="EMBL" id="HE575322">
    <property type="protein sequence ID" value="CCC93070.1"/>
    <property type="molecule type" value="Genomic_DNA"/>
</dbReference>
<dbReference type="AlphaFoldDB" id="G0UUK6"/>
<gene>
    <name evidence="2" type="ORF">TCIL3000_9_4700</name>
</gene>
<feature type="transmembrane region" description="Helical" evidence="1">
    <location>
        <begin position="12"/>
        <end position="30"/>
    </location>
</feature>
<keyword evidence="1" id="KW-0472">Membrane</keyword>
<reference evidence="2" key="1">
    <citation type="journal article" date="2012" name="Proc. Natl. Acad. Sci. U.S.A.">
        <title>Antigenic diversity is generated by distinct evolutionary mechanisms in African trypanosome species.</title>
        <authorList>
            <person name="Jackson A.P."/>
            <person name="Berry A."/>
            <person name="Aslett M."/>
            <person name="Allison H.C."/>
            <person name="Burton P."/>
            <person name="Vavrova-Anderson J."/>
            <person name="Brown R."/>
            <person name="Browne H."/>
            <person name="Corton N."/>
            <person name="Hauser H."/>
            <person name="Gamble J."/>
            <person name="Gilderthorp R."/>
            <person name="Marcello L."/>
            <person name="McQuillan J."/>
            <person name="Otto T.D."/>
            <person name="Quail M.A."/>
            <person name="Sanders M.J."/>
            <person name="van Tonder A."/>
            <person name="Ginger M.L."/>
            <person name="Field M.C."/>
            <person name="Barry J.D."/>
            <person name="Hertz-Fowler C."/>
            <person name="Berriman M."/>
        </authorList>
    </citation>
    <scope>NUCLEOTIDE SEQUENCE</scope>
    <source>
        <strain evidence="2">IL3000</strain>
    </source>
</reference>
<feature type="transmembrane region" description="Helical" evidence="1">
    <location>
        <begin position="37"/>
        <end position="57"/>
    </location>
</feature>
<evidence type="ECO:0000313" key="2">
    <source>
        <dbReference type="EMBL" id="CCC93070.1"/>
    </source>
</evidence>
<keyword evidence="1" id="KW-0812">Transmembrane</keyword>
<organism evidence="2">
    <name type="scientific">Trypanosoma congolense (strain IL3000)</name>
    <dbReference type="NCBI Taxonomy" id="1068625"/>
    <lineage>
        <taxon>Eukaryota</taxon>
        <taxon>Discoba</taxon>
        <taxon>Euglenozoa</taxon>
        <taxon>Kinetoplastea</taxon>
        <taxon>Metakinetoplastina</taxon>
        <taxon>Trypanosomatida</taxon>
        <taxon>Trypanosomatidae</taxon>
        <taxon>Trypanosoma</taxon>
        <taxon>Nannomonas</taxon>
    </lineage>
</organism>
<feature type="transmembrane region" description="Helical" evidence="1">
    <location>
        <begin position="77"/>
        <end position="101"/>
    </location>
</feature>
<sequence>MRNQPKNVTFHYHGILIISFYHGTVIKSCFSMQRCLNFLLHCDCCVYVSVASNYFIMYRRHITQNIGLYKNITNNTVILLFVCSVWWLLLGRGFFFCVGLGRAC</sequence>
<proteinExistence type="predicted"/>
<name>G0UUK6_TRYCI</name>
<protein>
    <submittedName>
        <fullName evidence="2">Uncharacterized protein</fullName>
    </submittedName>
</protein>